<name>A0A1I8IBT1_9PLAT</name>
<dbReference type="Proteomes" id="UP000095280">
    <property type="component" value="Unplaced"/>
</dbReference>
<dbReference type="SUPFAM" id="SSF50156">
    <property type="entry name" value="PDZ domain-like"/>
    <property type="match status" value="5"/>
</dbReference>
<feature type="domain" description="PDZ" evidence="1">
    <location>
        <begin position="381"/>
        <end position="453"/>
    </location>
</feature>
<dbReference type="PROSITE" id="PS50106">
    <property type="entry name" value="PDZ"/>
    <property type="match status" value="5"/>
</dbReference>
<dbReference type="WBParaSite" id="maker-uti_cns_0011105-snap-gene-0.2-mRNA-1">
    <property type="protein sequence ID" value="maker-uti_cns_0011105-snap-gene-0.2-mRNA-1"/>
    <property type="gene ID" value="maker-uti_cns_0011105-snap-gene-0.2"/>
</dbReference>
<dbReference type="InterPro" id="IPR016024">
    <property type="entry name" value="ARM-type_fold"/>
</dbReference>
<evidence type="ECO:0000313" key="3">
    <source>
        <dbReference type="WBParaSite" id="maker-uti_cns_0011105-snap-gene-0.2-mRNA-1"/>
    </source>
</evidence>
<dbReference type="AlphaFoldDB" id="A0A1I8IBT1"/>
<dbReference type="Pfam" id="PF00595">
    <property type="entry name" value="PDZ"/>
    <property type="match status" value="5"/>
</dbReference>
<dbReference type="Gene3D" id="2.30.42.10">
    <property type="match status" value="5"/>
</dbReference>
<keyword evidence="2" id="KW-1185">Reference proteome</keyword>
<feature type="domain" description="PDZ" evidence="1">
    <location>
        <begin position="1"/>
        <end position="78"/>
    </location>
</feature>
<dbReference type="SMART" id="SM00228">
    <property type="entry name" value="PDZ"/>
    <property type="match status" value="5"/>
</dbReference>
<dbReference type="PANTHER" id="PTHR19964">
    <property type="entry name" value="MULTIPLE PDZ DOMAIN PROTEIN"/>
    <property type="match status" value="1"/>
</dbReference>
<proteinExistence type="predicted"/>
<dbReference type="InterPro" id="IPR051342">
    <property type="entry name" value="PDZ_scaffold"/>
</dbReference>
<feature type="domain" description="PDZ" evidence="1">
    <location>
        <begin position="483"/>
        <end position="588"/>
    </location>
</feature>
<dbReference type="SUPFAM" id="SSF48371">
    <property type="entry name" value="ARM repeat"/>
    <property type="match status" value="1"/>
</dbReference>
<evidence type="ECO:0000313" key="2">
    <source>
        <dbReference type="Proteomes" id="UP000095280"/>
    </source>
</evidence>
<protein>
    <submittedName>
        <fullName evidence="3">PDZ domain-containing protein</fullName>
    </submittedName>
</protein>
<sequence>GKQGLGFAIMERNFNDELGIYVKHITDGGPAAEDGTLRTGDRLLQANEFELAEATYDEALDRLRSMTGVVRITVGRKKLIRRQLRLPQRQRAAAAAAAATVKKEVRLATTKSDVIDVFCTVCLPRIPDTGCDRKGGLARLAEQPGFRRTGNARELKWKNAPVGGSNRGDVAGGHRSFLPVGHGDFSIVLSNERSTISGELEAVLSHPRPGSEDHPKWMKELHWGLTVDVAVLCQPMKRGGSGGGSSVPASAATAGSAAGEELLAGSSGPAPNPGTCEIQVGRETVIEINKGDSSLGVSIVGGSDTALSSIIIHEVYEAGAAGIDGRLRSGDQIVAVGDRSLARVTHDEAKSAILQAGPRVRLRVRRDEKSVSEADLYELHRLELVRKPGRGLGFSIVARSRDEGVQVSDIIKGGAAESDNRLQPGDRILEINGIDVRKTPHSEVAAMLKSSSQGKVSFLIGRLKHVGTSAKSKRKCVNSTVFEVNLKRGSTSSADRTGFGWELAGSPGVQLLPPGGDVPEVGGGAFVERLTPKGPAAKSGKIRVDDELLSVNGQSVEGRPLSQTLALLSSAELQQSQPVVQLELRRSEEQPVGRLFVRLSRPAGQQQPLGFSIVGGIGSPCGDFPIYVKTVAESGLARGRLLKGDRIEAVNGRKFDRRHARRGRVSAEVGDWRFDYAGGARSRMIAWLSGNWLAACWSEISFSFSERISATIMRLSSWLVVLLLGVVGLAALTASAAEIRRKSQVEEAGKADRKEVGFFISGIIDILLRPLKQLVLTQINSIINSIKDQGGLIIGNVKEMIDALVELIRPFVIRILDQINNIIGAGVELRERIRMAVEALFGEEPFAGGGGFRMAVEALFEYVGVIGDANKEIIKSLINYIVDKLLPTAAELEVFQQLLAQPKQARGILDKLIQPLLELAKRQVQSLILSLIDQVGIIGDNILDYADAIAELIRPFAIRIIDIMNNILGEVVNVRDAIKQLVAAVLGGIGSIASISAETVALLIEKVTDILVSGIVGKGFLLAPKRDEAFLIIDRIIGWIVQPILGKING</sequence>
<feature type="domain" description="PDZ" evidence="1">
    <location>
        <begin position="596"/>
        <end position="653"/>
    </location>
</feature>
<dbReference type="InterPro" id="IPR036034">
    <property type="entry name" value="PDZ_sf"/>
</dbReference>
<reference evidence="3" key="1">
    <citation type="submission" date="2016-11" db="UniProtKB">
        <authorList>
            <consortium name="WormBaseParasite"/>
        </authorList>
    </citation>
    <scope>IDENTIFICATION</scope>
</reference>
<evidence type="ECO:0000259" key="1">
    <source>
        <dbReference type="PROSITE" id="PS50106"/>
    </source>
</evidence>
<organism evidence="2 3">
    <name type="scientific">Macrostomum lignano</name>
    <dbReference type="NCBI Taxonomy" id="282301"/>
    <lineage>
        <taxon>Eukaryota</taxon>
        <taxon>Metazoa</taxon>
        <taxon>Spiralia</taxon>
        <taxon>Lophotrochozoa</taxon>
        <taxon>Platyhelminthes</taxon>
        <taxon>Rhabditophora</taxon>
        <taxon>Macrostomorpha</taxon>
        <taxon>Macrostomida</taxon>
        <taxon>Macrostomidae</taxon>
        <taxon>Macrostomum</taxon>
    </lineage>
</organism>
<dbReference type="PANTHER" id="PTHR19964:SF95">
    <property type="entry name" value="ARC, ISOFORM A"/>
    <property type="match status" value="1"/>
</dbReference>
<feature type="domain" description="PDZ" evidence="1">
    <location>
        <begin position="285"/>
        <end position="368"/>
    </location>
</feature>
<accession>A0A1I8IBT1</accession>
<dbReference type="CDD" id="cd00136">
    <property type="entry name" value="PDZ_canonical"/>
    <property type="match status" value="1"/>
</dbReference>
<dbReference type="InterPro" id="IPR001478">
    <property type="entry name" value="PDZ"/>
</dbReference>